<evidence type="ECO:0000313" key="3">
    <source>
        <dbReference type="EMBL" id="KAJ1349874.1"/>
    </source>
</evidence>
<reference evidence="3" key="1">
    <citation type="submission" date="2021-06" db="EMBL/GenBank/DDBJ databases">
        <title>Parelaphostrongylus tenuis whole genome reference sequence.</title>
        <authorList>
            <person name="Garwood T.J."/>
            <person name="Larsen P.A."/>
            <person name="Fountain-Jones N.M."/>
            <person name="Garbe J.R."/>
            <person name="Macchietto M.G."/>
            <person name="Kania S.A."/>
            <person name="Gerhold R.W."/>
            <person name="Richards J.E."/>
            <person name="Wolf T.M."/>
        </authorList>
    </citation>
    <scope>NUCLEOTIDE SEQUENCE</scope>
    <source>
        <strain evidence="3">MNPRO001-30</strain>
        <tissue evidence="3">Meninges</tissue>
    </source>
</reference>
<feature type="compositionally biased region" description="Polar residues" evidence="1">
    <location>
        <begin position="146"/>
        <end position="160"/>
    </location>
</feature>
<protein>
    <recommendedName>
        <fullName evidence="2">Kinase D-interacting substrate of 220 kDa-like SAM domain-containing protein</fullName>
    </recommendedName>
</protein>
<feature type="compositionally biased region" description="Basic and acidic residues" evidence="1">
    <location>
        <begin position="179"/>
        <end position="190"/>
    </location>
</feature>
<evidence type="ECO:0000259" key="2">
    <source>
        <dbReference type="Pfam" id="PF23307"/>
    </source>
</evidence>
<proteinExistence type="predicted"/>
<dbReference type="InterPro" id="IPR052771">
    <property type="entry name" value="Neurotrophin_sig_adaptor"/>
</dbReference>
<feature type="region of interest" description="Disordered" evidence="1">
    <location>
        <begin position="146"/>
        <end position="190"/>
    </location>
</feature>
<dbReference type="PANTHER" id="PTHR24116:SF0">
    <property type="entry name" value="KINASE D-INTERACTING SUBSTRATE OF 220 KDA"/>
    <property type="match status" value="1"/>
</dbReference>
<feature type="region of interest" description="Disordered" evidence="1">
    <location>
        <begin position="79"/>
        <end position="99"/>
    </location>
</feature>
<organism evidence="3 4">
    <name type="scientific">Parelaphostrongylus tenuis</name>
    <name type="common">Meningeal worm</name>
    <dbReference type="NCBI Taxonomy" id="148309"/>
    <lineage>
        <taxon>Eukaryota</taxon>
        <taxon>Metazoa</taxon>
        <taxon>Ecdysozoa</taxon>
        <taxon>Nematoda</taxon>
        <taxon>Chromadorea</taxon>
        <taxon>Rhabditida</taxon>
        <taxon>Rhabditina</taxon>
        <taxon>Rhabditomorpha</taxon>
        <taxon>Strongyloidea</taxon>
        <taxon>Metastrongylidae</taxon>
        <taxon>Parelaphostrongylus</taxon>
    </lineage>
</organism>
<evidence type="ECO:0000313" key="4">
    <source>
        <dbReference type="Proteomes" id="UP001196413"/>
    </source>
</evidence>
<dbReference type="Proteomes" id="UP001196413">
    <property type="component" value="Unassembled WGS sequence"/>
</dbReference>
<feature type="domain" description="Kinase D-interacting substrate of 220 kDa-like SAM" evidence="2">
    <location>
        <begin position="1"/>
        <end position="67"/>
    </location>
</feature>
<sequence length="190" mass="20628">MKLDAVCGLIKHLDIAPNRLESLIRKFQQLNLCGLVLATCPVQDLKDALAIPLGDWTMVKILVETLKAFGPNVPGIGTDKRKAATLPEEDEEEPEVGATAARRNTIVQSPVEVITSDRRRASALSKEMDSDHKWLMESLSGMDLTQTEGDIDFNPSSACNSVRFGDGIEDGLASDADSTESRFGSKEKPS</sequence>
<dbReference type="AlphaFoldDB" id="A0AAD5MSZ0"/>
<dbReference type="Pfam" id="PF23307">
    <property type="entry name" value="SAM_KIDINS220"/>
    <property type="match status" value="1"/>
</dbReference>
<comment type="caution">
    <text evidence="3">The sequence shown here is derived from an EMBL/GenBank/DDBJ whole genome shotgun (WGS) entry which is preliminary data.</text>
</comment>
<dbReference type="InterPro" id="IPR057092">
    <property type="entry name" value="SAM_KIDINS220"/>
</dbReference>
<dbReference type="GO" id="GO:0030165">
    <property type="term" value="F:PDZ domain binding"/>
    <property type="evidence" value="ECO:0007669"/>
    <property type="project" value="TreeGrafter"/>
</dbReference>
<dbReference type="PANTHER" id="PTHR24116">
    <property type="entry name" value="KINASE D-INTERACTING SUBSTRATE OF 220 KDA"/>
    <property type="match status" value="1"/>
</dbReference>
<dbReference type="GO" id="GO:0019887">
    <property type="term" value="F:protein kinase regulator activity"/>
    <property type="evidence" value="ECO:0007669"/>
    <property type="project" value="TreeGrafter"/>
</dbReference>
<name>A0AAD5MSZ0_PARTN</name>
<gene>
    <name evidence="3" type="ORF">KIN20_005535</name>
</gene>
<evidence type="ECO:0000256" key="1">
    <source>
        <dbReference type="SAM" id="MobiDB-lite"/>
    </source>
</evidence>
<dbReference type="EMBL" id="JAHQIW010000761">
    <property type="protein sequence ID" value="KAJ1349874.1"/>
    <property type="molecule type" value="Genomic_DNA"/>
</dbReference>
<accession>A0AAD5MSZ0</accession>
<keyword evidence="4" id="KW-1185">Reference proteome</keyword>